<feature type="transmembrane region" description="Helical" evidence="5">
    <location>
        <begin position="56"/>
        <end position="79"/>
    </location>
</feature>
<protein>
    <recommendedName>
        <fullName evidence="6">G-protein coupled receptors family 1 profile domain-containing protein</fullName>
    </recommendedName>
</protein>
<proteinExistence type="predicted"/>
<dbReference type="Pfam" id="PF10328">
    <property type="entry name" value="7TM_GPCR_Srx"/>
    <property type="match status" value="1"/>
</dbReference>
<evidence type="ECO:0000256" key="1">
    <source>
        <dbReference type="ARBA" id="ARBA00004370"/>
    </source>
</evidence>
<evidence type="ECO:0000313" key="7">
    <source>
        <dbReference type="EMBL" id="GMS92327.1"/>
    </source>
</evidence>
<dbReference type="PANTHER" id="PTHR23017:SF3">
    <property type="entry name" value="G-PROTEIN COUPLED RECEPTORS FAMILY 1 PROFILE DOMAIN-CONTAINING PROTEIN"/>
    <property type="match status" value="1"/>
</dbReference>
<reference evidence="7" key="1">
    <citation type="submission" date="2023-10" db="EMBL/GenBank/DDBJ databases">
        <title>Genome assembly of Pristionchus species.</title>
        <authorList>
            <person name="Yoshida K."/>
            <person name="Sommer R.J."/>
        </authorList>
    </citation>
    <scope>NUCLEOTIDE SEQUENCE</scope>
    <source>
        <strain evidence="7">RS0144</strain>
    </source>
</reference>
<dbReference type="InterPro" id="IPR017452">
    <property type="entry name" value="GPCR_Rhodpsn_7TM"/>
</dbReference>
<feature type="domain" description="G-protein coupled receptors family 1 profile" evidence="6">
    <location>
        <begin position="1"/>
        <end position="201"/>
    </location>
</feature>
<name>A0AAV5TDE5_9BILA</name>
<comment type="subcellular location">
    <subcellularLocation>
        <location evidence="1">Membrane</location>
    </subcellularLocation>
</comment>
<dbReference type="AlphaFoldDB" id="A0AAV5TDE5"/>
<dbReference type="PROSITE" id="PS50262">
    <property type="entry name" value="G_PROTEIN_RECEP_F1_2"/>
    <property type="match status" value="1"/>
</dbReference>
<keyword evidence="8" id="KW-1185">Reference proteome</keyword>
<evidence type="ECO:0000313" key="8">
    <source>
        <dbReference type="Proteomes" id="UP001432027"/>
    </source>
</evidence>
<sequence length="201" mass="22734">MLHNEAKIASLEYAFRITLTNLVFANLLYCIIFILIQEPASYGAFLNFYKNNSWWLGRVVVMQSIPLTLVTTYFHVLIATNRLSALVCPTRHGRLWTERFVMRLLFALWALTIALCIPLIYPIEGNHNVFISPIRNIGVELDIQRSQFGFIYQGVTMVAAGLLNVLAFLLYACIGFRMSRIKNLPRSTITATLSAILVSSG</sequence>
<organism evidence="7 8">
    <name type="scientific">Pristionchus entomophagus</name>
    <dbReference type="NCBI Taxonomy" id="358040"/>
    <lineage>
        <taxon>Eukaryota</taxon>
        <taxon>Metazoa</taxon>
        <taxon>Ecdysozoa</taxon>
        <taxon>Nematoda</taxon>
        <taxon>Chromadorea</taxon>
        <taxon>Rhabditida</taxon>
        <taxon>Rhabditina</taxon>
        <taxon>Diplogasteromorpha</taxon>
        <taxon>Diplogasteroidea</taxon>
        <taxon>Neodiplogasteridae</taxon>
        <taxon>Pristionchus</taxon>
    </lineage>
</organism>
<feature type="transmembrane region" description="Helical" evidence="5">
    <location>
        <begin position="13"/>
        <end position="36"/>
    </location>
</feature>
<dbReference type="EMBL" id="BTSX01000004">
    <property type="protein sequence ID" value="GMS92327.1"/>
    <property type="molecule type" value="Genomic_DNA"/>
</dbReference>
<gene>
    <name evidence="7" type="ORF">PENTCL1PPCAC_14502</name>
</gene>
<dbReference type="Gene3D" id="1.20.1070.10">
    <property type="entry name" value="Rhodopsin 7-helix transmembrane proteins"/>
    <property type="match status" value="1"/>
</dbReference>
<evidence type="ECO:0000256" key="4">
    <source>
        <dbReference type="ARBA" id="ARBA00023136"/>
    </source>
</evidence>
<evidence type="ECO:0000259" key="6">
    <source>
        <dbReference type="PROSITE" id="PS50262"/>
    </source>
</evidence>
<dbReference type="Proteomes" id="UP001432027">
    <property type="component" value="Unassembled WGS sequence"/>
</dbReference>
<dbReference type="InterPro" id="IPR019430">
    <property type="entry name" value="7TM_GPCR_serpentine_rcpt_Srx"/>
</dbReference>
<keyword evidence="4 5" id="KW-0472">Membrane</keyword>
<feature type="transmembrane region" description="Helical" evidence="5">
    <location>
        <begin position="100"/>
        <end position="121"/>
    </location>
</feature>
<dbReference type="CDD" id="cd00637">
    <property type="entry name" value="7tm_classA_rhodopsin-like"/>
    <property type="match status" value="1"/>
</dbReference>
<feature type="non-terminal residue" evidence="7">
    <location>
        <position position="201"/>
    </location>
</feature>
<dbReference type="GO" id="GO:0016020">
    <property type="term" value="C:membrane"/>
    <property type="evidence" value="ECO:0007669"/>
    <property type="project" value="UniProtKB-SubCell"/>
</dbReference>
<evidence type="ECO:0000256" key="2">
    <source>
        <dbReference type="ARBA" id="ARBA00022692"/>
    </source>
</evidence>
<keyword evidence="3 5" id="KW-1133">Transmembrane helix</keyword>
<keyword evidence="2 5" id="KW-0812">Transmembrane</keyword>
<dbReference type="SUPFAM" id="SSF81321">
    <property type="entry name" value="Family A G protein-coupled receptor-like"/>
    <property type="match status" value="1"/>
</dbReference>
<accession>A0AAV5TDE5</accession>
<dbReference type="PANTHER" id="PTHR23017">
    <property type="entry name" value="SERPENTINE RECEPTOR, CLASS X"/>
    <property type="match status" value="1"/>
</dbReference>
<evidence type="ECO:0000256" key="5">
    <source>
        <dbReference type="SAM" id="Phobius"/>
    </source>
</evidence>
<comment type="caution">
    <text evidence="7">The sequence shown here is derived from an EMBL/GenBank/DDBJ whole genome shotgun (WGS) entry which is preliminary data.</text>
</comment>
<feature type="transmembrane region" description="Helical" evidence="5">
    <location>
        <begin position="150"/>
        <end position="174"/>
    </location>
</feature>
<evidence type="ECO:0000256" key="3">
    <source>
        <dbReference type="ARBA" id="ARBA00022989"/>
    </source>
</evidence>